<dbReference type="PANTHER" id="PTHR42912">
    <property type="entry name" value="METHYLTRANSFERASE"/>
    <property type="match status" value="1"/>
</dbReference>
<protein>
    <submittedName>
        <fullName evidence="2">S-adenosylmethionine-diacylgycerolhomoserine-N-methlytransferase</fullName>
    </submittedName>
</protein>
<dbReference type="Pfam" id="PF08242">
    <property type="entry name" value="Methyltransf_12"/>
    <property type="match status" value="1"/>
</dbReference>
<evidence type="ECO:0000259" key="1">
    <source>
        <dbReference type="Pfam" id="PF08242"/>
    </source>
</evidence>
<dbReference type="Proteomes" id="UP000199585">
    <property type="component" value="Unassembled WGS sequence"/>
</dbReference>
<feature type="domain" description="Methyltransferase type 12" evidence="1">
    <location>
        <begin position="52"/>
        <end position="148"/>
    </location>
</feature>
<dbReference type="InterPro" id="IPR013217">
    <property type="entry name" value="Methyltransf_12"/>
</dbReference>
<evidence type="ECO:0000313" key="2">
    <source>
        <dbReference type="EMBL" id="SEN77853.1"/>
    </source>
</evidence>
<keyword evidence="3" id="KW-1185">Reference proteome</keyword>
<keyword evidence="2" id="KW-0808">Transferase</keyword>
<dbReference type="AlphaFoldDB" id="A0A1H8JAC1"/>
<dbReference type="InterPro" id="IPR050508">
    <property type="entry name" value="Methyltransf_Superfamily"/>
</dbReference>
<dbReference type="STRING" id="245187.SAMN04488003_13511"/>
<proteinExistence type="predicted"/>
<dbReference type="EMBL" id="FOCI01000035">
    <property type="protein sequence ID" value="SEN77853.1"/>
    <property type="molecule type" value="Genomic_DNA"/>
</dbReference>
<reference evidence="2 3" key="1">
    <citation type="submission" date="2016-10" db="EMBL/GenBank/DDBJ databases">
        <authorList>
            <person name="de Groot N.N."/>
        </authorList>
    </citation>
    <scope>NUCLEOTIDE SEQUENCE [LARGE SCALE GENOMIC DNA]</scope>
    <source>
        <strain evidence="2 3">DSM 16213</strain>
    </source>
</reference>
<dbReference type="Gene3D" id="3.40.50.150">
    <property type="entry name" value="Vaccinia Virus protein VP39"/>
    <property type="match status" value="1"/>
</dbReference>
<organism evidence="2 3">
    <name type="scientific">Loktanella fryxellensis</name>
    <dbReference type="NCBI Taxonomy" id="245187"/>
    <lineage>
        <taxon>Bacteria</taxon>
        <taxon>Pseudomonadati</taxon>
        <taxon>Pseudomonadota</taxon>
        <taxon>Alphaproteobacteria</taxon>
        <taxon>Rhodobacterales</taxon>
        <taxon>Roseobacteraceae</taxon>
        <taxon>Loktanella</taxon>
    </lineage>
</organism>
<dbReference type="GO" id="GO:0008168">
    <property type="term" value="F:methyltransferase activity"/>
    <property type="evidence" value="ECO:0007669"/>
    <property type="project" value="TreeGrafter"/>
</dbReference>
<gene>
    <name evidence="2" type="ORF">SAMN04488003_13511</name>
</gene>
<dbReference type="CDD" id="cd02440">
    <property type="entry name" value="AdoMet_MTases"/>
    <property type="match status" value="1"/>
</dbReference>
<dbReference type="InterPro" id="IPR029063">
    <property type="entry name" value="SAM-dependent_MTases_sf"/>
</dbReference>
<evidence type="ECO:0000313" key="3">
    <source>
        <dbReference type="Proteomes" id="UP000199585"/>
    </source>
</evidence>
<dbReference type="PANTHER" id="PTHR42912:SF99">
    <property type="entry name" value="METHYLTRANSFERASE TYPE 12 DOMAIN-CONTAINING PROTEIN"/>
    <property type="match status" value="1"/>
</dbReference>
<sequence>MTPMREIRTHAELMDANYRLQRLIYDVTRRYYLLGRDTMVADLAVPPGGHVLEVACGTGRNLALIAKAYPGARLYGLDISREMLRTATARIGTQAVLKQADACDFDGRTLFGVYGFDRIVLSYSLSMIPDWAGALRVAAAHLRPGGELHVVDFGDQSALPDWFRTLLRGWLARFHVTPRTHLEPRMRALANEHGLSLQFRRLYRDYAVYAVLRSPEDRGAAHS</sequence>
<accession>A0A1H8JAC1</accession>
<name>A0A1H8JAC1_9RHOB</name>
<dbReference type="SUPFAM" id="SSF53335">
    <property type="entry name" value="S-adenosyl-L-methionine-dependent methyltransferases"/>
    <property type="match status" value="1"/>
</dbReference>